<comment type="function">
    <text evidence="6">Part of a membrane-bound complex that couples electron transfer with translocation of ions across the membrane.</text>
</comment>
<dbReference type="InterPro" id="IPR010209">
    <property type="entry name" value="Ion_transpt_RnfG/RsxG"/>
</dbReference>
<comment type="cofactor">
    <cofactor evidence="6">
        <name>FMN</name>
        <dbReference type="ChEBI" id="CHEBI:58210"/>
    </cofactor>
</comment>
<dbReference type="RefSeq" id="WP_350401540.1">
    <property type="nucleotide sequence ID" value="NZ_JBELOE010000185.1"/>
</dbReference>
<dbReference type="HAMAP" id="MF_00479">
    <property type="entry name" value="RsxG_RnfG"/>
    <property type="match status" value="1"/>
</dbReference>
<evidence type="ECO:0000313" key="8">
    <source>
        <dbReference type="EMBL" id="MER2492009.1"/>
    </source>
</evidence>
<evidence type="ECO:0000256" key="6">
    <source>
        <dbReference type="HAMAP-Rule" id="MF_00479"/>
    </source>
</evidence>
<comment type="subcellular location">
    <subcellularLocation>
        <location evidence="6">Cell inner membrane</location>
        <topology evidence="6">Single-pass membrane protein</topology>
    </subcellularLocation>
</comment>
<evidence type="ECO:0000313" key="9">
    <source>
        <dbReference type="Proteomes" id="UP001467690"/>
    </source>
</evidence>
<proteinExistence type="inferred from homology"/>
<keyword evidence="2 6" id="KW-0597">Phosphoprotein</keyword>
<keyword evidence="6" id="KW-0997">Cell inner membrane</keyword>
<gene>
    <name evidence="8" type="primary">rsxG</name>
    <name evidence="6" type="synonym">rnfG</name>
    <name evidence="8" type="ORF">ABS311_08950</name>
</gene>
<dbReference type="EMBL" id="JBELOE010000185">
    <property type="protein sequence ID" value="MER2492009.1"/>
    <property type="molecule type" value="Genomic_DNA"/>
</dbReference>
<evidence type="ECO:0000256" key="1">
    <source>
        <dbReference type="ARBA" id="ARBA00022448"/>
    </source>
</evidence>
<keyword evidence="6" id="KW-1003">Cell membrane</keyword>
<name>A0ABV1RGF0_9ALTE</name>
<dbReference type="EC" id="7.-.-.-" evidence="6"/>
<dbReference type="NCBIfam" id="TIGR01947">
    <property type="entry name" value="rnfG"/>
    <property type="match status" value="1"/>
</dbReference>
<dbReference type="PANTHER" id="PTHR36118:SF1">
    <property type="entry name" value="ION-TRANSLOCATING OXIDOREDUCTASE COMPLEX SUBUNIT G"/>
    <property type="match status" value="1"/>
</dbReference>
<keyword evidence="6" id="KW-0472">Membrane</keyword>
<evidence type="ECO:0000256" key="3">
    <source>
        <dbReference type="ARBA" id="ARBA00022630"/>
    </source>
</evidence>
<feature type="modified residue" description="FMN phosphoryl threonine" evidence="6">
    <location>
        <position position="174"/>
    </location>
</feature>
<dbReference type="Proteomes" id="UP001467690">
    <property type="component" value="Unassembled WGS sequence"/>
</dbReference>
<dbReference type="PANTHER" id="PTHR36118">
    <property type="entry name" value="ION-TRANSLOCATING OXIDOREDUCTASE COMPLEX SUBUNIT G"/>
    <property type="match status" value="1"/>
</dbReference>
<dbReference type="Pfam" id="PF04205">
    <property type="entry name" value="FMN_bind"/>
    <property type="match status" value="1"/>
</dbReference>
<keyword evidence="6" id="KW-0812">Transmembrane</keyword>
<comment type="similarity">
    <text evidence="6">Belongs to the RnfG family.</text>
</comment>
<comment type="subunit">
    <text evidence="6">The complex is composed of six subunits: RnfA, RnfB, RnfC, RnfD, RnfE and RnfG.</text>
</comment>
<comment type="caution">
    <text evidence="8">The sequence shown here is derived from an EMBL/GenBank/DDBJ whole genome shotgun (WGS) entry which is preliminary data.</text>
</comment>
<keyword evidence="3 6" id="KW-0285">Flavoprotein</keyword>
<keyword evidence="6" id="KW-1133">Transmembrane helix</keyword>
<dbReference type="PIRSF" id="PIRSF006091">
    <property type="entry name" value="E_trnsport_RnfG"/>
    <property type="match status" value="1"/>
</dbReference>
<evidence type="ECO:0000256" key="5">
    <source>
        <dbReference type="ARBA" id="ARBA00022982"/>
    </source>
</evidence>
<keyword evidence="1 6" id="KW-0813">Transport</keyword>
<feature type="domain" description="FMN-binding" evidence="7">
    <location>
        <begin position="99"/>
        <end position="191"/>
    </location>
</feature>
<dbReference type="InterPro" id="IPR007329">
    <property type="entry name" value="FMN-bd"/>
</dbReference>
<evidence type="ECO:0000256" key="4">
    <source>
        <dbReference type="ARBA" id="ARBA00022643"/>
    </source>
</evidence>
<keyword evidence="4 6" id="KW-0288">FMN</keyword>
<reference evidence="8 9" key="1">
    <citation type="submission" date="2024-06" db="EMBL/GenBank/DDBJ databases">
        <authorList>
            <person name="Chen R.Y."/>
        </authorList>
    </citation>
    <scope>NUCLEOTIDE SEQUENCE [LARGE SCALE GENOMIC DNA]</scope>
    <source>
        <strain evidence="8 9">D2</strain>
    </source>
</reference>
<evidence type="ECO:0000259" key="7">
    <source>
        <dbReference type="SMART" id="SM00900"/>
    </source>
</evidence>
<protein>
    <recommendedName>
        <fullName evidence="6">Ion-translocating oxidoreductase complex subunit G</fullName>
        <ecNumber evidence="6">7.-.-.-</ecNumber>
    </recommendedName>
    <alternativeName>
        <fullName evidence="6">Rnf electron transport complex subunit G</fullName>
    </alternativeName>
</protein>
<accession>A0ABV1RGF0</accession>
<keyword evidence="6" id="KW-1278">Translocase</keyword>
<dbReference type="NCBIfam" id="NF002519">
    <property type="entry name" value="PRK01908.1"/>
    <property type="match status" value="1"/>
</dbReference>
<organism evidence="8 9">
    <name type="scientific">Catenovulum sediminis</name>
    <dbReference type="NCBI Taxonomy" id="1740262"/>
    <lineage>
        <taxon>Bacteria</taxon>
        <taxon>Pseudomonadati</taxon>
        <taxon>Pseudomonadota</taxon>
        <taxon>Gammaproteobacteria</taxon>
        <taxon>Alteromonadales</taxon>
        <taxon>Alteromonadaceae</taxon>
        <taxon>Catenovulum</taxon>
    </lineage>
</organism>
<sequence>MLDIKPISKASGILALFAICTTGLVALTHIQTKDKIASEKERAIVRTISQIVPPDLYNNQIAQDCLMVENHQGTQSRIFRARLNEINSALIIETIAPNGYNGRIELLVALAKDHQILGVRTTAHNETPGLGDKIEVTKSNWIEHFAGLYVTAENSKKWAVRKDGGTFDGFTGATITPRAVIKAIKETTLWAAEQESLFAAKSNCGA</sequence>
<keyword evidence="5 6" id="KW-0249">Electron transport</keyword>
<keyword evidence="9" id="KW-1185">Reference proteome</keyword>
<evidence type="ECO:0000256" key="2">
    <source>
        <dbReference type="ARBA" id="ARBA00022553"/>
    </source>
</evidence>
<dbReference type="SMART" id="SM00900">
    <property type="entry name" value="FMN_bind"/>
    <property type="match status" value="1"/>
</dbReference>